<feature type="region of interest" description="Disordered" evidence="9">
    <location>
        <begin position="560"/>
        <end position="583"/>
    </location>
</feature>
<evidence type="ECO:0000256" key="4">
    <source>
        <dbReference type="ARBA" id="ARBA00023136"/>
    </source>
</evidence>
<feature type="transmembrane region" description="Helical" evidence="10">
    <location>
        <begin position="274"/>
        <end position="299"/>
    </location>
</feature>
<dbReference type="Proteomes" id="UP000799439">
    <property type="component" value="Unassembled WGS sequence"/>
</dbReference>
<comment type="caution">
    <text evidence="12">The sequence shown here is derived from an EMBL/GenBank/DDBJ whole genome shotgun (WGS) entry which is preliminary data.</text>
</comment>
<feature type="transmembrane region" description="Helical" evidence="10">
    <location>
        <begin position="450"/>
        <end position="472"/>
    </location>
</feature>
<feature type="domain" description="Major facilitator superfamily (MFS) profile" evidence="11">
    <location>
        <begin position="112"/>
        <end position="544"/>
    </location>
</feature>
<dbReference type="SUPFAM" id="SSF103473">
    <property type="entry name" value="MFS general substrate transporter"/>
    <property type="match status" value="1"/>
</dbReference>
<evidence type="ECO:0000256" key="9">
    <source>
        <dbReference type="SAM" id="MobiDB-lite"/>
    </source>
</evidence>
<evidence type="ECO:0000256" key="10">
    <source>
        <dbReference type="SAM" id="Phobius"/>
    </source>
</evidence>
<evidence type="ECO:0000313" key="12">
    <source>
        <dbReference type="EMBL" id="KAF2157274.1"/>
    </source>
</evidence>
<feature type="transmembrane region" description="Helical" evidence="10">
    <location>
        <begin position="484"/>
        <end position="506"/>
    </location>
</feature>
<feature type="compositionally biased region" description="Low complexity" evidence="9">
    <location>
        <begin position="13"/>
        <end position="36"/>
    </location>
</feature>
<name>A0A9P4MPI1_9PEZI</name>
<proteinExistence type="inferred from homology"/>
<keyword evidence="13" id="KW-1185">Reference proteome</keyword>
<keyword evidence="3 10" id="KW-1133">Transmembrane helix</keyword>
<dbReference type="InterPro" id="IPR005829">
    <property type="entry name" value="Sugar_transporter_CS"/>
</dbReference>
<dbReference type="PROSITE" id="PS50850">
    <property type="entry name" value="MFS"/>
    <property type="match status" value="1"/>
</dbReference>
<dbReference type="PROSITE" id="PS00216">
    <property type="entry name" value="SUGAR_TRANSPORT_1"/>
    <property type="match status" value="1"/>
</dbReference>
<keyword evidence="2 10" id="KW-0812">Transmembrane</keyword>
<dbReference type="OrthoDB" id="3365399at2759"/>
<gene>
    <name evidence="12" type="ORF">K461DRAFT_273428</name>
</gene>
<dbReference type="Pfam" id="PF07690">
    <property type="entry name" value="MFS_1"/>
    <property type="match status" value="1"/>
</dbReference>
<comment type="similarity">
    <text evidence="5">Belongs to the major facilitator superfamily. CAR1 family.</text>
</comment>
<dbReference type="AlphaFoldDB" id="A0A9P4MPI1"/>
<feature type="transmembrane region" description="Helical" evidence="10">
    <location>
        <begin position="345"/>
        <end position="369"/>
    </location>
</feature>
<dbReference type="FunFam" id="1.20.1250.20:FF:000011">
    <property type="entry name" value="MFS multidrug transporter, putative"/>
    <property type="match status" value="1"/>
</dbReference>
<keyword evidence="4 10" id="KW-0472">Membrane</keyword>
<evidence type="ECO:0000256" key="8">
    <source>
        <dbReference type="ARBA" id="ARBA00077167"/>
    </source>
</evidence>
<dbReference type="GO" id="GO:0022857">
    <property type="term" value="F:transmembrane transporter activity"/>
    <property type="evidence" value="ECO:0007669"/>
    <property type="project" value="InterPro"/>
</dbReference>
<evidence type="ECO:0000256" key="2">
    <source>
        <dbReference type="ARBA" id="ARBA00022692"/>
    </source>
</evidence>
<dbReference type="GO" id="GO:0005886">
    <property type="term" value="C:plasma membrane"/>
    <property type="evidence" value="ECO:0007669"/>
    <property type="project" value="TreeGrafter"/>
</dbReference>
<comment type="function">
    <text evidence="6">MFS transporter; part of the gene cluster that mediates the biosynthesis of cercosporin, a light-activated, non-host-selective toxin. The perylenequinone chromophore of cercosporin absorbs light energy to attain an electronically-activated triplet state and produces active oxygen species such as the hydroxyl radical, superoxide, hydrogen peroxide or singlet oxygen upon reaction with oxygen molecules. These reactive oxygen species cause damage to various cellular components including lipids, proteins and nucleic acids. Responsible for secretion and accumulation of cercosporin, but does not play any roles in self-protection against the toxicity of cercosporin.</text>
</comment>
<dbReference type="GO" id="GO:0042908">
    <property type="term" value="P:xenobiotic transport"/>
    <property type="evidence" value="ECO:0007669"/>
    <property type="project" value="UniProtKB-ARBA"/>
</dbReference>
<dbReference type="InterPro" id="IPR036259">
    <property type="entry name" value="MFS_trans_sf"/>
</dbReference>
<comment type="subcellular location">
    <subcellularLocation>
        <location evidence="1">Membrane</location>
        <topology evidence="1">Multi-pass membrane protein</topology>
    </subcellularLocation>
</comment>
<dbReference type="PANTHER" id="PTHR23502">
    <property type="entry name" value="MAJOR FACILITATOR SUPERFAMILY"/>
    <property type="match status" value="1"/>
</dbReference>
<reference evidence="12" key="1">
    <citation type="journal article" date="2020" name="Stud. Mycol.">
        <title>101 Dothideomycetes genomes: a test case for predicting lifestyles and emergence of pathogens.</title>
        <authorList>
            <person name="Haridas S."/>
            <person name="Albert R."/>
            <person name="Binder M."/>
            <person name="Bloem J."/>
            <person name="Labutti K."/>
            <person name="Salamov A."/>
            <person name="Andreopoulos B."/>
            <person name="Baker S."/>
            <person name="Barry K."/>
            <person name="Bills G."/>
            <person name="Bluhm B."/>
            <person name="Cannon C."/>
            <person name="Castanera R."/>
            <person name="Culley D."/>
            <person name="Daum C."/>
            <person name="Ezra D."/>
            <person name="Gonzalez J."/>
            <person name="Henrissat B."/>
            <person name="Kuo A."/>
            <person name="Liang C."/>
            <person name="Lipzen A."/>
            <person name="Lutzoni F."/>
            <person name="Magnuson J."/>
            <person name="Mondo S."/>
            <person name="Nolan M."/>
            <person name="Ohm R."/>
            <person name="Pangilinan J."/>
            <person name="Park H.-J."/>
            <person name="Ramirez L."/>
            <person name="Alfaro M."/>
            <person name="Sun H."/>
            <person name="Tritt A."/>
            <person name="Yoshinaga Y."/>
            <person name="Zwiers L.-H."/>
            <person name="Turgeon B."/>
            <person name="Goodwin S."/>
            <person name="Spatafora J."/>
            <person name="Crous P."/>
            <person name="Grigoriev I."/>
        </authorList>
    </citation>
    <scope>NUCLEOTIDE SEQUENCE</scope>
    <source>
        <strain evidence="12">CBS 260.36</strain>
    </source>
</reference>
<evidence type="ECO:0000256" key="1">
    <source>
        <dbReference type="ARBA" id="ARBA00004141"/>
    </source>
</evidence>
<feature type="transmembrane region" description="Helical" evidence="10">
    <location>
        <begin position="239"/>
        <end position="268"/>
    </location>
</feature>
<feature type="transmembrane region" description="Helical" evidence="10">
    <location>
        <begin position="208"/>
        <end position="227"/>
    </location>
</feature>
<feature type="transmembrane region" description="Helical" evidence="10">
    <location>
        <begin position="183"/>
        <end position="202"/>
    </location>
</feature>
<organism evidence="12 13">
    <name type="scientific">Myriangium duriaei CBS 260.36</name>
    <dbReference type="NCBI Taxonomy" id="1168546"/>
    <lineage>
        <taxon>Eukaryota</taxon>
        <taxon>Fungi</taxon>
        <taxon>Dikarya</taxon>
        <taxon>Ascomycota</taxon>
        <taxon>Pezizomycotina</taxon>
        <taxon>Dothideomycetes</taxon>
        <taxon>Dothideomycetidae</taxon>
        <taxon>Myriangiales</taxon>
        <taxon>Myriangiaceae</taxon>
        <taxon>Myriangium</taxon>
    </lineage>
</organism>
<feature type="transmembrane region" description="Helical" evidence="10">
    <location>
        <begin position="152"/>
        <end position="171"/>
    </location>
</feature>
<sequence>MEEHEKEQVENTSAEASSSRHSGSRSLSVRSSDAGSISTTSEHHSIPHQYTGDAPELQLTPHISRATDAGGKSNIDITLKRTQTAGTSATNTDPAFEVDFSETDNPQNWSFLYKAFIIGTMSFGTTTVVLYSTSYTSAIPGIVDSFHISNQVSILGVTTYLLGLAAGSLVLAPLSEMYGRRPVYIISLACFALLVLPCALAKNIASILATRFFGAFAASAMISNAPGSVNDVVDEQYRALAFSVWSIGPMNGPVIGPVVGGFVFQYMGWRWTNWVVLIVSGAAWLIVSSVPETYAPAILRAKAAKKRKETDDERWWSRYDEKKSFWPLLKLNLSRPFVMTATEPILMFWDGLVGVVYGILYLCFVAYPIVFSEERGWSPGISGLAFCGIGLGSMIVICSEPLIRRVINNHKPDPVTGKVPPEAMIFPVCIASISMPIGELWFAWTCTPNVHWIWPILAGVPFGMGTSAIFIYASNYLVYSYGIYAASALAGNAVIRSVLGATLPLAGPALYKSLGSNWAGTLLAFLEIILIPIPFVFYRYGSKIRMKSVLIRTMQEDKEKQDRKRRRAAEKMERELEKRAEAEAGVGGIGEAAAVVDEQEDAEANFERV</sequence>
<evidence type="ECO:0000313" key="13">
    <source>
        <dbReference type="Proteomes" id="UP000799439"/>
    </source>
</evidence>
<accession>A0A9P4MPI1</accession>
<evidence type="ECO:0000259" key="11">
    <source>
        <dbReference type="PROSITE" id="PS50850"/>
    </source>
</evidence>
<feature type="transmembrane region" description="Helical" evidence="10">
    <location>
        <begin position="381"/>
        <end position="403"/>
    </location>
</feature>
<dbReference type="Gene3D" id="1.20.1250.20">
    <property type="entry name" value="MFS general substrate transporter like domains"/>
    <property type="match status" value="1"/>
</dbReference>
<evidence type="ECO:0000256" key="6">
    <source>
        <dbReference type="ARBA" id="ARBA00053977"/>
    </source>
</evidence>
<feature type="transmembrane region" description="Helical" evidence="10">
    <location>
        <begin position="111"/>
        <end position="132"/>
    </location>
</feature>
<protein>
    <recommendedName>
        <fullName evidence="7">Cercosporin MFS transporter CTB4</fullName>
    </recommendedName>
    <alternativeName>
        <fullName evidence="8">Cercosporin toxin biosynthesis cluster protein 4</fullName>
    </alternativeName>
</protein>
<dbReference type="InterPro" id="IPR011701">
    <property type="entry name" value="MFS"/>
</dbReference>
<dbReference type="InterPro" id="IPR020846">
    <property type="entry name" value="MFS_dom"/>
</dbReference>
<feature type="transmembrane region" description="Helical" evidence="10">
    <location>
        <begin position="424"/>
        <end position="444"/>
    </location>
</feature>
<feature type="transmembrane region" description="Helical" evidence="10">
    <location>
        <begin position="518"/>
        <end position="538"/>
    </location>
</feature>
<dbReference type="GO" id="GO:0140115">
    <property type="term" value="P:export across plasma membrane"/>
    <property type="evidence" value="ECO:0007669"/>
    <property type="project" value="UniProtKB-ARBA"/>
</dbReference>
<feature type="region of interest" description="Disordered" evidence="9">
    <location>
        <begin position="1"/>
        <end position="54"/>
    </location>
</feature>
<evidence type="ECO:0000256" key="3">
    <source>
        <dbReference type="ARBA" id="ARBA00022989"/>
    </source>
</evidence>
<evidence type="ECO:0000256" key="5">
    <source>
        <dbReference type="ARBA" id="ARBA00038347"/>
    </source>
</evidence>
<dbReference type="PANTHER" id="PTHR23502:SF12">
    <property type="entry name" value="MULTIDRUG TRANSPORTER, PUTATIVE (AFU_ORTHOLOGUE AFUA_1G06440)-RELATED"/>
    <property type="match status" value="1"/>
</dbReference>
<dbReference type="CDD" id="cd17323">
    <property type="entry name" value="MFS_Tpo1_MDR_like"/>
    <property type="match status" value="1"/>
</dbReference>
<feature type="compositionally biased region" description="Basic and acidic residues" evidence="9">
    <location>
        <begin position="569"/>
        <end position="582"/>
    </location>
</feature>
<evidence type="ECO:0000256" key="7">
    <source>
        <dbReference type="ARBA" id="ARBA00069139"/>
    </source>
</evidence>
<dbReference type="EMBL" id="ML996081">
    <property type="protein sequence ID" value="KAF2157274.1"/>
    <property type="molecule type" value="Genomic_DNA"/>
</dbReference>